<dbReference type="Pfam" id="PF14748">
    <property type="entry name" value="P5CR_dimer"/>
    <property type="match status" value="1"/>
</dbReference>
<feature type="domain" description="Pyrroline-5-carboxylate reductase catalytic N-terminal" evidence="7">
    <location>
        <begin position="13"/>
        <end position="101"/>
    </location>
</feature>
<evidence type="ECO:0000256" key="3">
    <source>
        <dbReference type="ARBA" id="ARBA00023002"/>
    </source>
</evidence>
<keyword evidence="4" id="KW-0641">Proline biosynthesis</keyword>
<protein>
    <recommendedName>
        <fullName evidence="4 5">Pyrroline-5-carboxylate reductase</fullName>
        <shortName evidence="4">P5C reductase</shortName>
        <shortName evidence="4">P5CR</shortName>
        <ecNumber evidence="4 5">1.5.1.2</ecNumber>
    </recommendedName>
    <alternativeName>
        <fullName evidence="4">PCA reductase</fullName>
    </alternativeName>
</protein>
<evidence type="ECO:0000259" key="7">
    <source>
        <dbReference type="Pfam" id="PF03807"/>
    </source>
</evidence>
<evidence type="ECO:0000256" key="1">
    <source>
        <dbReference type="ARBA" id="ARBA00005525"/>
    </source>
</evidence>
<reference evidence="9 10" key="1">
    <citation type="journal article" date="2000" name="Nature">
        <title>The genome sequence of the thermoacidophilic scavenger Thermoplasma acidophilum.</title>
        <authorList>
            <person name="Ruepp A."/>
            <person name="Graml W."/>
            <person name="Santos-Martinez M.L."/>
            <person name="Koretke K.K."/>
            <person name="Volker C."/>
            <person name="Mewes H.W."/>
            <person name="Frishman D."/>
            <person name="Stocker S."/>
            <person name="Lupas A.N."/>
            <person name="Baumeister W."/>
        </authorList>
    </citation>
    <scope>NUCLEOTIDE SEQUENCE [LARGE SCALE GENOMIC DNA]</scope>
    <source>
        <strain evidence="10">ATCC 25905 / DSM 1728 / JCM 9062 / NBRC 15155 / AMRC-C165</strain>
    </source>
</reference>
<dbReference type="PANTHER" id="PTHR11645:SF0">
    <property type="entry name" value="PYRROLINE-5-CARBOXYLATE REDUCTASE 3"/>
    <property type="match status" value="1"/>
</dbReference>
<dbReference type="UniPathway" id="UPA00098">
    <property type="reaction ID" value="UER00361"/>
</dbReference>
<dbReference type="KEGG" id="tac:Ta0139"/>
<keyword evidence="4" id="KW-0028">Amino-acid biosynthesis</keyword>
<evidence type="ECO:0000256" key="4">
    <source>
        <dbReference type="HAMAP-Rule" id="MF_01925"/>
    </source>
</evidence>
<sequence>MIKIPQAGRDLETIAVIGAGTIGSAISISLAKAGYHVISTRRRPDLNAGLKAYGITVTSDNVQAVTSADMVILTLKPADLVSEMKKLSQILEGKIVVSMAAAVPIRVIRHILPRSFIVRSMTNIAAEVNAGYTPFCTLEEDEGKISFVSRVLGVFGETERVDEKYMDALTALSGSGPAYILTIIEAMMYGGLKVGLPRSIALKASYQTVMGSAKLLAMSGDHPSAIKEKVITPGGVTIDGIYELENGKIRTSIMKAIESSTLKARKISKDLFPEESDKN</sequence>
<dbReference type="HOGENOM" id="CLU_042344_1_2_2"/>
<evidence type="ECO:0000256" key="5">
    <source>
        <dbReference type="NCBIfam" id="TIGR00112"/>
    </source>
</evidence>
<dbReference type="DNASU" id="1455788"/>
<dbReference type="OrthoDB" id="25257at2157"/>
<dbReference type="STRING" id="273075.gene:9571353"/>
<comment type="similarity">
    <text evidence="1 4">Belongs to the pyrroline-5-carboxylate reductase family.</text>
</comment>
<dbReference type="PaxDb" id="273075-Ta0139"/>
<keyword evidence="4" id="KW-0963">Cytoplasm</keyword>
<dbReference type="Pfam" id="PF03807">
    <property type="entry name" value="F420_oxidored"/>
    <property type="match status" value="1"/>
</dbReference>
<dbReference type="GO" id="GO:0005737">
    <property type="term" value="C:cytoplasm"/>
    <property type="evidence" value="ECO:0007669"/>
    <property type="project" value="UniProtKB-SubCell"/>
</dbReference>
<dbReference type="InterPro" id="IPR008927">
    <property type="entry name" value="6-PGluconate_DH-like_C_sf"/>
</dbReference>
<keyword evidence="10" id="KW-1185">Reference proteome</keyword>
<comment type="pathway">
    <text evidence="4">Amino-acid biosynthesis; L-proline biosynthesis; L-proline from L-glutamate 5-semialdehyde: step 1/1.</text>
</comment>
<dbReference type="PANTHER" id="PTHR11645">
    <property type="entry name" value="PYRROLINE-5-CARBOXYLATE REDUCTASE"/>
    <property type="match status" value="1"/>
</dbReference>
<dbReference type="AlphaFoldDB" id="Q9HLT6"/>
<dbReference type="FunCoup" id="Q9HLT6">
    <property type="interactions" value="142"/>
</dbReference>
<dbReference type="SUPFAM" id="SSF51735">
    <property type="entry name" value="NAD(P)-binding Rossmann-fold domains"/>
    <property type="match status" value="1"/>
</dbReference>
<dbReference type="EnsemblBacteria" id="CAC11286">
    <property type="protein sequence ID" value="CAC11286"/>
    <property type="gene ID" value="CAC11286"/>
</dbReference>
<dbReference type="eggNOG" id="arCOG00455">
    <property type="taxonomic scope" value="Archaea"/>
</dbReference>
<comment type="catalytic activity">
    <reaction evidence="4">
        <text>L-proline + NAD(+) = (S)-1-pyrroline-5-carboxylate + NADH + 2 H(+)</text>
        <dbReference type="Rhea" id="RHEA:14105"/>
        <dbReference type="ChEBI" id="CHEBI:15378"/>
        <dbReference type="ChEBI" id="CHEBI:17388"/>
        <dbReference type="ChEBI" id="CHEBI:57540"/>
        <dbReference type="ChEBI" id="CHEBI:57945"/>
        <dbReference type="ChEBI" id="CHEBI:60039"/>
        <dbReference type="EC" id="1.5.1.2"/>
    </reaction>
</comment>
<proteinExistence type="inferred from homology"/>
<evidence type="ECO:0000256" key="6">
    <source>
        <dbReference type="PIRSR" id="PIRSR000193-1"/>
    </source>
</evidence>
<dbReference type="InterPro" id="IPR000304">
    <property type="entry name" value="Pyrroline-COOH_reductase"/>
</dbReference>
<feature type="domain" description="Pyrroline-5-carboxylate reductase dimerisation" evidence="8">
    <location>
        <begin position="163"/>
        <end position="266"/>
    </location>
</feature>
<feature type="binding site" evidence="6">
    <location>
        <position position="61"/>
    </location>
    <ligand>
        <name>NADPH</name>
        <dbReference type="ChEBI" id="CHEBI:57783"/>
    </ligand>
</feature>
<accession>Q9HLT6</accession>
<dbReference type="PIRSF" id="PIRSF000193">
    <property type="entry name" value="Pyrrol-5-carb_rd"/>
    <property type="match status" value="1"/>
</dbReference>
<dbReference type="InterPro" id="IPR029036">
    <property type="entry name" value="P5CR_dimer"/>
</dbReference>
<name>Q9HLT6_THEAC</name>
<dbReference type="SUPFAM" id="SSF48179">
    <property type="entry name" value="6-phosphogluconate dehydrogenase C-terminal domain-like"/>
    <property type="match status" value="1"/>
</dbReference>
<dbReference type="Gene3D" id="1.10.3730.10">
    <property type="entry name" value="ProC C-terminal domain-like"/>
    <property type="match status" value="1"/>
</dbReference>
<evidence type="ECO:0000313" key="10">
    <source>
        <dbReference type="Proteomes" id="UP000001024"/>
    </source>
</evidence>
<dbReference type="GO" id="GO:0055129">
    <property type="term" value="P:L-proline biosynthetic process"/>
    <property type="evidence" value="ECO:0007669"/>
    <property type="project" value="UniProtKB-UniRule"/>
</dbReference>
<dbReference type="GO" id="GO:0004735">
    <property type="term" value="F:pyrroline-5-carboxylate reductase activity"/>
    <property type="evidence" value="ECO:0007669"/>
    <property type="project" value="UniProtKB-UniRule"/>
</dbReference>
<dbReference type="EMBL" id="AL445063">
    <property type="protein sequence ID" value="CAC11286.1"/>
    <property type="molecule type" value="Genomic_DNA"/>
</dbReference>
<dbReference type="Gene3D" id="3.40.50.720">
    <property type="entry name" value="NAD(P)-binding Rossmann-like Domain"/>
    <property type="match status" value="1"/>
</dbReference>
<dbReference type="EC" id="1.5.1.2" evidence="4 5"/>
<dbReference type="InterPro" id="IPR036291">
    <property type="entry name" value="NAD(P)-bd_dom_sf"/>
</dbReference>
<dbReference type="NCBIfam" id="TIGR00112">
    <property type="entry name" value="proC"/>
    <property type="match status" value="1"/>
</dbReference>
<dbReference type="Proteomes" id="UP000001024">
    <property type="component" value="Chromosome"/>
</dbReference>
<comment type="function">
    <text evidence="4">Catalyzes the reduction of 1-pyrroline-5-carboxylate (PCA) to L-proline.</text>
</comment>
<comment type="subcellular location">
    <subcellularLocation>
        <location evidence="4">Cytoplasm</location>
    </subcellularLocation>
</comment>
<dbReference type="HAMAP" id="MF_01925">
    <property type="entry name" value="P5C_reductase"/>
    <property type="match status" value="1"/>
</dbReference>
<evidence type="ECO:0000259" key="8">
    <source>
        <dbReference type="Pfam" id="PF14748"/>
    </source>
</evidence>
<keyword evidence="3 4" id="KW-0560">Oxidoreductase</keyword>
<gene>
    <name evidence="4" type="primary">proC</name>
    <name evidence="9" type="ordered locus">Ta0139</name>
</gene>
<organism evidence="9 10">
    <name type="scientific">Thermoplasma acidophilum (strain ATCC 25905 / DSM 1728 / JCM 9062 / NBRC 15155 / AMRC-C165)</name>
    <dbReference type="NCBI Taxonomy" id="273075"/>
    <lineage>
        <taxon>Archaea</taxon>
        <taxon>Methanobacteriati</taxon>
        <taxon>Thermoplasmatota</taxon>
        <taxon>Thermoplasmata</taxon>
        <taxon>Thermoplasmatales</taxon>
        <taxon>Thermoplasmataceae</taxon>
        <taxon>Thermoplasma</taxon>
    </lineage>
</organism>
<dbReference type="FunFam" id="1.10.3730.10:FF:000001">
    <property type="entry name" value="Pyrroline-5-carboxylate reductase"/>
    <property type="match status" value="1"/>
</dbReference>
<dbReference type="InterPro" id="IPR028939">
    <property type="entry name" value="P5C_Rdtase_cat_N"/>
</dbReference>
<comment type="catalytic activity">
    <reaction evidence="4">
        <text>L-proline + NADP(+) = (S)-1-pyrroline-5-carboxylate + NADPH + 2 H(+)</text>
        <dbReference type="Rhea" id="RHEA:14109"/>
        <dbReference type="ChEBI" id="CHEBI:15378"/>
        <dbReference type="ChEBI" id="CHEBI:17388"/>
        <dbReference type="ChEBI" id="CHEBI:57783"/>
        <dbReference type="ChEBI" id="CHEBI:58349"/>
        <dbReference type="ChEBI" id="CHEBI:60039"/>
        <dbReference type="EC" id="1.5.1.2"/>
    </reaction>
</comment>
<evidence type="ECO:0000256" key="2">
    <source>
        <dbReference type="ARBA" id="ARBA00022857"/>
    </source>
</evidence>
<keyword evidence="2 4" id="KW-0521">NADP</keyword>
<dbReference type="InParanoid" id="Q9HLT6"/>
<evidence type="ECO:0000313" key="9">
    <source>
        <dbReference type="EMBL" id="CAC11286.1"/>
    </source>
</evidence>